<dbReference type="SUPFAM" id="SSF51569">
    <property type="entry name" value="Aldolase"/>
    <property type="match status" value="1"/>
</dbReference>
<comment type="pathway">
    <text evidence="2 8">Metabolic intermediate biosynthesis; chorismate biosynthesis; chorismate from D-erythrose 4-phosphate and phosphoenolpyruvate: step 1/7.</text>
</comment>
<evidence type="ECO:0000313" key="10">
    <source>
        <dbReference type="EMBL" id="GAL33809.1"/>
    </source>
</evidence>
<evidence type="ECO:0000256" key="1">
    <source>
        <dbReference type="ARBA" id="ARBA00003726"/>
    </source>
</evidence>
<dbReference type="InterPro" id="IPR006218">
    <property type="entry name" value="DAHP1/KDSA"/>
</dbReference>
<keyword evidence="4 8" id="KW-0028">Amino-acid biosynthesis</keyword>
<reference evidence="10 11" key="1">
    <citation type="submission" date="2014-09" db="EMBL/GenBank/DDBJ databases">
        <title>Vibrio maritimus JCM 19240. (C210) whole genome shotgun sequence.</title>
        <authorList>
            <person name="Sawabe T."/>
            <person name="Meirelles P."/>
            <person name="Nakanishi M."/>
            <person name="Sayaka M."/>
            <person name="Hattori M."/>
            <person name="Ohkuma M."/>
        </authorList>
    </citation>
    <scope>NUCLEOTIDE SEQUENCE [LARGE SCALE GENOMIC DNA]</scope>
    <source>
        <strain evidence="10 11">JCM 19240</strain>
    </source>
</reference>
<keyword evidence="11" id="KW-1185">Reference proteome</keyword>
<name>A0A090T4V7_9VIBR</name>
<evidence type="ECO:0000256" key="4">
    <source>
        <dbReference type="ARBA" id="ARBA00022605"/>
    </source>
</evidence>
<dbReference type="NCBIfam" id="NF006723">
    <property type="entry name" value="PRK09261.1-1"/>
    <property type="match status" value="1"/>
</dbReference>
<protein>
    <recommendedName>
        <fullName evidence="8">Phospho-2-dehydro-3-deoxyheptonate aldolase</fullName>
        <ecNumber evidence="8">2.5.1.54</ecNumber>
    </recommendedName>
</protein>
<evidence type="ECO:0000313" key="11">
    <source>
        <dbReference type="Proteomes" id="UP000029224"/>
    </source>
</evidence>
<proteinExistence type="inferred from homology"/>
<dbReference type="GO" id="GO:0003849">
    <property type="term" value="F:3-deoxy-7-phosphoheptulonate synthase activity"/>
    <property type="evidence" value="ECO:0007669"/>
    <property type="project" value="UniProtKB-EC"/>
</dbReference>
<evidence type="ECO:0000259" key="9">
    <source>
        <dbReference type="Pfam" id="PF00793"/>
    </source>
</evidence>
<dbReference type="EC" id="2.5.1.54" evidence="8"/>
<dbReference type="PIRSF" id="PIRSF001361">
    <property type="entry name" value="DAHP_synthase"/>
    <property type="match status" value="1"/>
</dbReference>
<comment type="caution">
    <text evidence="10">The sequence shown here is derived from an EMBL/GenBank/DDBJ whole genome shotgun (WGS) entry which is preliminary data.</text>
</comment>
<dbReference type="NCBIfam" id="NF009395">
    <property type="entry name" value="PRK12755.1"/>
    <property type="match status" value="1"/>
</dbReference>
<dbReference type="GO" id="GO:0009423">
    <property type="term" value="P:chorismate biosynthetic process"/>
    <property type="evidence" value="ECO:0007669"/>
    <property type="project" value="UniProtKB-UniPathway"/>
</dbReference>
<comment type="catalytic activity">
    <reaction evidence="7 8">
        <text>D-erythrose 4-phosphate + phosphoenolpyruvate + H2O = 7-phospho-2-dehydro-3-deoxy-D-arabino-heptonate + phosphate</text>
        <dbReference type="Rhea" id="RHEA:14717"/>
        <dbReference type="ChEBI" id="CHEBI:15377"/>
        <dbReference type="ChEBI" id="CHEBI:16897"/>
        <dbReference type="ChEBI" id="CHEBI:43474"/>
        <dbReference type="ChEBI" id="CHEBI:58394"/>
        <dbReference type="ChEBI" id="CHEBI:58702"/>
        <dbReference type="EC" id="2.5.1.54"/>
    </reaction>
</comment>
<dbReference type="Proteomes" id="UP000029224">
    <property type="component" value="Unassembled WGS sequence"/>
</dbReference>
<dbReference type="GO" id="GO:0009073">
    <property type="term" value="P:aromatic amino acid family biosynthetic process"/>
    <property type="evidence" value="ECO:0007669"/>
    <property type="project" value="UniProtKB-KW"/>
</dbReference>
<dbReference type="NCBIfam" id="TIGR00034">
    <property type="entry name" value="aroFGH"/>
    <property type="match status" value="1"/>
</dbReference>
<evidence type="ECO:0000256" key="6">
    <source>
        <dbReference type="ARBA" id="ARBA00023141"/>
    </source>
</evidence>
<evidence type="ECO:0000256" key="7">
    <source>
        <dbReference type="ARBA" id="ARBA00047508"/>
    </source>
</evidence>
<accession>A0A090T4V7</accession>
<evidence type="ECO:0000256" key="8">
    <source>
        <dbReference type="PIRNR" id="PIRNR001361"/>
    </source>
</evidence>
<dbReference type="InterPro" id="IPR006219">
    <property type="entry name" value="DAHP_synth_1"/>
</dbReference>
<dbReference type="GO" id="GO:0005737">
    <property type="term" value="C:cytoplasm"/>
    <property type="evidence" value="ECO:0007669"/>
    <property type="project" value="TreeGrafter"/>
</dbReference>
<dbReference type="UniPathway" id="UPA00053">
    <property type="reaction ID" value="UER00084"/>
</dbReference>
<evidence type="ECO:0000256" key="2">
    <source>
        <dbReference type="ARBA" id="ARBA00004688"/>
    </source>
</evidence>
<dbReference type="PANTHER" id="PTHR21225">
    <property type="entry name" value="PHOSPHO-2-DEHYDRO-3-DEOXYHEPTONATE ALDOLASE DAHP SYNTHETASE"/>
    <property type="match status" value="1"/>
</dbReference>
<dbReference type="AlphaFoldDB" id="A0A090T4V7"/>
<keyword evidence="6 8" id="KW-0057">Aromatic amino acid biosynthesis</keyword>
<comment type="similarity">
    <text evidence="3 8">Belongs to the class-I DAHP synthase family.</text>
</comment>
<dbReference type="PANTHER" id="PTHR21225:SF12">
    <property type="entry name" value="PHOSPHO-2-DEHYDRO-3-DEOXYHEPTONATE ALDOLASE, TYROSINE-INHIBITED"/>
    <property type="match status" value="1"/>
</dbReference>
<reference evidence="10 11" key="2">
    <citation type="submission" date="2014-09" db="EMBL/GenBank/DDBJ databases">
        <authorList>
            <consortium name="NBRP consortium"/>
            <person name="Sawabe T."/>
            <person name="Meirelles P."/>
            <person name="Nakanishi M."/>
            <person name="Sayaka M."/>
            <person name="Hattori M."/>
            <person name="Ohkuma M."/>
        </authorList>
    </citation>
    <scope>NUCLEOTIDE SEQUENCE [LARGE SCALE GENOMIC DNA]</scope>
    <source>
        <strain evidence="10 11">JCM 19240</strain>
    </source>
</reference>
<gene>
    <name evidence="10" type="ORF">JCM19240_2505</name>
</gene>
<comment type="function">
    <text evidence="1 8">Stereospecific condensation of phosphoenolpyruvate (PEP) and D-erythrose-4-phosphate (E4P) giving rise to 3-deoxy-D-arabino-heptulosonate-7-phosphate (DAHP).</text>
</comment>
<sequence length="350" mass="38433">MFQTDDVRINKVKELLPPVAVLEKFPATEVASSTTFNARKAIHNILEGEDDRLLVIVGPCSIHDPEAAVEYGKRLKVLRDELGDRLEIVMRVYFEKPRTTVGWKGLINDPYLNDTFKINDGLRMGRKLLLDLTDMGMPTASEFLDMITPQYVADLISWGAIGARTTESQVHRELASGISCPVGFKNGTDGNIKIASDAIRSASASHHFLSVTKYGHSAIIETAGNPDCHIILRGGKEPNYSAAHVKAIKDELTTNGLPAKVMIDFSHANSSKQFQRQKVVSTDVAEQMANGEDAIFGVMIESHLVEGRQDLVDGVAPTYGQSITDACIGWEDTEQVLRELADAVEARRKA</sequence>
<evidence type="ECO:0000256" key="5">
    <source>
        <dbReference type="ARBA" id="ARBA00022679"/>
    </source>
</evidence>
<organism evidence="10 11">
    <name type="scientific">Vibrio maritimus</name>
    <dbReference type="NCBI Taxonomy" id="990268"/>
    <lineage>
        <taxon>Bacteria</taxon>
        <taxon>Pseudomonadati</taxon>
        <taxon>Pseudomonadota</taxon>
        <taxon>Gammaproteobacteria</taxon>
        <taxon>Vibrionales</taxon>
        <taxon>Vibrionaceae</taxon>
        <taxon>Vibrio</taxon>
    </lineage>
</organism>
<dbReference type="GO" id="GO:0008652">
    <property type="term" value="P:amino acid biosynthetic process"/>
    <property type="evidence" value="ECO:0007669"/>
    <property type="project" value="UniProtKB-KW"/>
</dbReference>
<dbReference type="GO" id="GO:0042802">
    <property type="term" value="F:identical protein binding"/>
    <property type="evidence" value="ECO:0007669"/>
    <property type="project" value="UniProtKB-ARBA"/>
</dbReference>
<dbReference type="Gene3D" id="3.20.20.70">
    <property type="entry name" value="Aldolase class I"/>
    <property type="match status" value="1"/>
</dbReference>
<dbReference type="FunFam" id="3.20.20.70:FF:000005">
    <property type="entry name" value="Phospho-2-dehydro-3-deoxyheptonate aldolase"/>
    <property type="match status" value="1"/>
</dbReference>
<dbReference type="NCBIfam" id="NF009396">
    <property type="entry name" value="PRK12756.1"/>
    <property type="match status" value="1"/>
</dbReference>
<feature type="domain" description="DAHP synthetase I/KDSA" evidence="9">
    <location>
        <begin position="44"/>
        <end position="337"/>
    </location>
</feature>
<keyword evidence="5 8" id="KW-0808">Transferase</keyword>
<dbReference type="InterPro" id="IPR013785">
    <property type="entry name" value="Aldolase_TIM"/>
</dbReference>
<evidence type="ECO:0000256" key="3">
    <source>
        <dbReference type="ARBA" id="ARBA00007985"/>
    </source>
</evidence>
<dbReference type="EMBL" id="BBMT01000003">
    <property type="protein sequence ID" value="GAL33809.1"/>
    <property type="molecule type" value="Genomic_DNA"/>
</dbReference>
<dbReference type="OrthoDB" id="9807331at2"/>
<dbReference type="Pfam" id="PF00793">
    <property type="entry name" value="DAHP_synth_1"/>
    <property type="match status" value="1"/>
</dbReference>